<dbReference type="PROSITE" id="PS51257">
    <property type="entry name" value="PROKAR_LIPOPROTEIN"/>
    <property type="match status" value="1"/>
</dbReference>
<organism evidence="2 3">
    <name type="scientific">Cohnella suwonensis</name>
    <dbReference type="NCBI Taxonomy" id="696072"/>
    <lineage>
        <taxon>Bacteria</taxon>
        <taxon>Bacillati</taxon>
        <taxon>Bacillota</taxon>
        <taxon>Bacilli</taxon>
        <taxon>Bacillales</taxon>
        <taxon>Paenibacillaceae</taxon>
        <taxon>Cohnella</taxon>
    </lineage>
</organism>
<protein>
    <submittedName>
        <fullName evidence="2">Uncharacterized protein</fullName>
    </submittedName>
</protein>
<sequence>MPFRTTATQLKLVLLAILLCSCLAAAVPAPFASAAAVELTAPIKAAFDATVKAADAGNAAKLTRLYADLAALLAQDVALEARIKTAHFANEEAIGAARKRIRDIDADKLAKLDAQVKQAKERYRPLFDAYAGLNKQITAARLLKNKTLNSLLRTQADAMKLPVQLAREDIRAKTEAHQDAKATAARKIKSARDWLSAVEPLQTQIKAHRSAAGLPRSSRSPAWTNFKHASKKSEVRGTLDSLGMLTTLSRQIVERQQKILALEGKIAEIVAETKARYA</sequence>
<gene>
    <name evidence="2" type="ORF">ACFPPD_11350</name>
</gene>
<feature type="chain" id="PRO_5045928128" evidence="1">
    <location>
        <begin position="27"/>
        <end position="278"/>
    </location>
</feature>
<dbReference type="EMBL" id="JBHSMH010000030">
    <property type="protein sequence ID" value="MFC5469318.1"/>
    <property type="molecule type" value="Genomic_DNA"/>
</dbReference>
<proteinExistence type="predicted"/>
<evidence type="ECO:0000313" key="3">
    <source>
        <dbReference type="Proteomes" id="UP001596105"/>
    </source>
</evidence>
<evidence type="ECO:0000256" key="1">
    <source>
        <dbReference type="SAM" id="SignalP"/>
    </source>
</evidence>
<accession>A0ABW0LTY6</accession>
<comment type="caution">
    <text evidence="2">The sequence shown here is derived from an EMBL/GenBank/DDBJ whole genome shotgun (WGS) entry which is preliminary data.</text>
</comment>
<keyword evidence="1" id="KW-0732">Signal</keyword>
<feature type="signal peptide" evidence="1">
    <location>
        <begin position="1"/>
        <end position="26"/>
    </location>
</feature>
<keyword evidence="3" id="KW-1185">Reference proteome</keyword>
<dbReference type="Proteomes" id="UP001596105">
    <property type="component" value="Unassembled WGS sequence"/>
</dbReference>
<dbReference type="RefSeq" id="WP_209749360.1">
    <property type="nucleotide sequence ID" value="NZ_JBHSMH010000030.1"/>
</dbReference>
<evidence type="ECO:0000313" key="2">
    <source>
        <dbReference type="EMBL" id="MFC5469318.1"/>
    </source>
</evidence>
<reference evidence="3" key="1">
    <citation type="journal article" date="2019" name="Int. J. Syst. Evol. Microbiol.">
        <title>The Global Catalogue of Microorganisms (GCM) 10K type strain sequencing project: providing services to taxonomists for standard genome sequencing and annotation.</title>
        <authorList>
            <consortium name="The Broad Institute Genomics Platform"/>
            <consortium name="The Broad Institute Genome Sequencing Center for Infectious Disease"/>
            <person name="Wu L."/>
            <person name="Ma J."/>
        </authorList>
    </citation>
    <scope>NUCLEOTIDE SEQUENCE [LARGE SCALE GENOMIC DNA]</scope>
    <source>
        <strain evidence="3">CCUG 57113</strain>
    </source>
</reference>
<name>A0ABW0LTY6_9BACL</name>